<feature type="domain" description="BZIP" evidence="6">
    <location>
        <begin position="158"/>
        <end position="210"/>
    </location>
</feature>
<dbReference type="PROSITE" id="PS50217">
    <property type="entry name" value="BZIP"/>
    <property type="match status" value="1"/>
</dbReference>
<name>A0AAN7GWB1_9MYRT</name>
<comment type="subcellular location">
    <subcellularLocation>
        <location evidence="1">Nucleus</location>
    </subcellularLocation>
</comment>
<comment type="caution">
    <text evidence="7">The sequence shown here is derived from an EMBL/GenBank/DDBJ whole genome shotgun (WGS) entry which is preliminary data.</text>
</comment>
<dbReference type="SMART" id="SM00338">
    <property type="entry name" value="BRLZ"/>
    <property type="match status" value="1"/>
</dbReference>
<dbReference type="InterPro" id="IPR004827">
    <property type="entry name" value="bZIP"/>
</dbReference>
<dbReference type="GO" id="GO:0045893">
    <property type="term" value="P:positive regulation of DNA-templated transcription"/>
    <property type="evidence" value="ECO:0007669"/>
    <property type="project" value="InterPro"/>
</dbReference>
<feature type="coiled-coil region" evidence="4">
    <location>
        <begin position="190"/>
        <end position="218"/>
    </location>
</feature>
<dbReference type="Gene3D" id="1.20.5.170">
    <property type="match status" value="1"/>
</dbReference>
<dbReference type="PANTHER" id="PTHR22952:SF392">
    <property type="entry name" value="BZIP TRANSCRIPTION FACTOR 12"/>
    <property type="match status" value="1"/>
</dbReference>
<evidence type="ECO:0000313" key="7">
    <source>
        <dbReference type="EMBL" id="KAK4745139.1"/>
    </source>
</evidence>
<keyword evidence="3" id="KW-0539">Nucleus</keyword>
<evidence type="ECO:0000256" key="4">
    <source>
        <dbReference type="SAM" id="Coils"/>
    </source>
</evidence>
<gene>
    <name evidence="7" type="ORF">SAY87_011451</name>
</gene>
<evidence type="ECO:0000256" key="2">
    <source>
        <dbReference type="ARBA" id="ARBA00023125"/>
    </source>
</evidence>
<dbReference type="Proteomes" id="UP001345219">
    <property type="component" value="Chromosome 9"/>
</dbReference>
<sequence>MMASTRMRAAKQDLPRQPSLSGSISMDDLLKNIYSDTNPPSLPAADSPSLIFHASAGGKGMDEVWKEIVASDEGDPAGHQQAADSSMGPHMTLEDFLSKSAGKRPVEVAAAGAGAVHGAPLMMMNGRLIQPQNQLGVASWRVKRIAAVQDEPRVDKATLQKQRRMIKNRESAARSREKKQAYTVDVETLVARLEEENVRLLREEAHQKEENCQKLVKVVTPVTVGRRPPRTLCRVHSM</sequence>
<dbReference type="GO" id="GO:0003677">
    <property type="term" value="F:DNA binding"/>
    <property type="evidence" value="ECO:0007669"/>
    <property type="project" value="UniProtKB-KW"/>
</dbReference>
<dbReference type="PROSITE" id="PS00036">
    <property type="entry name" value="BZIP_BASIC"/>
    <property type="match status" value="1"/>
</dbReference>
<evidence type="ECO:0000259" key="6">
    <source>
        <dbReference type="PROSITE" id="PS50217"/>
    </source>
</evidence>
<dbReference type="InterPro" id="IPR043452">
    <property type="entry name" value="BZIP46-like"/>
</dbReference>
<keyword evidence="8" id="KW-1185">Reference proteome</keyword>
<dbReference type="GO" id="GO:0003700">
    <property type="term" value="F:DNA-binding transcription factor activity"/>
    <property type="evidence" value="ECO:0007669"/>
    <property type="project" value="InterPro"/>
</dbReference>
<keyword evidence="2" id="KW-0238">DNA-binding</keyword>
<protein>
    <recommendedName>
        <fullName evidence="6">BZIP domain-containing protein</fullName>
    </recommendedName>
</protein>
<feature type="region of interest" description="Disordered" evidence="5">
    <location>
        <begin position="1"/>
        <end position="22"/>
    </location>
</feature>
<evidence type="ECO:0000256" key="3">
    <source>
        <dbReference type="ARBA" id="ARBA00023242"/>
    </source>
</evidence>
<dbReference type="InterPro" id="IPR046347">
    <property type="entry name" value="bZIP_sf"/>
</dbReference>
<evidence type="ECO:0000256" key="5">
    <source>
        <dbReference type="SAM" id="MobiDB-lite"/>
    </source>
</evidence>
<proteinExistence type="predicted"/>
<organism evidence="7 8">
    <name type="scientific">Trapa incisa</name>
    <dbReference type="NCBI Taxonomy" id="236973"/>
    <lineage>
        <taxon>Eukaryota</taxon>
        <taxon>Viridiplantae</taxon>
        <taxon>Streptophyta</taxon>
        <taxon>Embryophyta</taxon>
        <taxon>Tracheophyta</taxon>
        <taxon>Spermatophyta</taxon>
        <taxon>Magnoliopsida</taxon>
        <taxon>eudicotyledons</taxon>
        <taxon>Gunneridae</taxon>
        <taxon>Pentapetalae</taxon>
        <taxon>rosids</taxon>
        <taxon>malvids</taxon>
        <taxon>Myrtales</taxon>
        <taxon>Lythraceae</taxon>
        <taxon>Trapa</taxon>
    </lineage>
</organism>
<accession>A0AAN7GWB1</accession>
<dbReference type="Pfam" id="PF00170">
    <property type="entry name" value="bZIP_1"/>
    <property type="match status" value="1"/>
</dbReference>
<evidence type="ECO:0000313" key="8">
    <source>
        <dbReference type="Proteomes" id="UP001345219"/>
    </source>
</evidence>
<dbReference type="SUPFAM" id="SSF57959">
    <property type="entry name" value="Leucine zipper domain"/>
    <property type="match status" value="1"/>
</dbReference>
<dbReference type="EMBL" id="JAXIOK010000022">
    <property type="protein sequence ID" value="KAK4745139.1"/>
    <property type="molecule type" value="Genomic_DNA"/>
</dbReference>
<dbReference type="PANTHER" id="PTHR22952">
    <property type="entry name" value="CAMP-RESPONSE ELEMENT BINDING PROTEIN-RELATED"/>
    <property type="match status" value="1"/>
</dbReference>
<keyword evidence="4" id="KW-0175">Coiled coil</keyword>
<dbReference type="AlphaFoldDB" id="A0AAN7GWB1"/>
<dbReference type="GO" id="GO:0005634">
    <property type="term" value="C:nucleus"/>
    <property type="evidence" value="ECO:0007669"/>
    <property type="project" value="UniProtKB-SubCell"/>
</dbReference>
<dbReference type="CDD" id="cd14707">
    <property type="entry name" value="bZIP_plant_BZIP46"/>
    <property type="match status" value="1"/>
</dbReference>
<reference evidence="7 8" key="1">
    <citation type="journal article" date="2023" name="Hortic Res">
        <title>Pangenome of water caltrop reveals structural variations and asymmetric subgenome divergence after allopolyploidization.</title>
        <authorList>
            <person name="Zhang X."/>
            <person name="Chen Y."/>
            <person name="Wang L."/>
            <person name="Yuan Y."/>
            <person name="Fang M."/>
            <person name="Shi L."/>
            <person name="Lu R."/>
            <person name="Comes H.P."/>
            <person name="Ma Y."/>
            <person name="Chen Y."/>
            <person name="Huang G."/>
            <person name="Zhou Y."/>
            <person name="Zheng Z."/>
            <person name="Qiu Y."/>
        </authorList>
    </citation>
    <scope>NUCLEOTIDE SEQUENCE [LARGE SCALE GENOMIC DNA]</scope>
    <source>
        <tissue evidence="7">Roots</tissue>
    </source>
</reference>
<evidence type="ECO:0000256" key="1">
    <source>
        <dbReference type="ARBA" id="ARBA00004123"/>
    </source>
</evidence>